<dbReference type="EMBL" id="CP006771">
    <property type="protein sequence ID" value="AGX88984.1"/>
    <property type="molecule type" value="Genomic_DNA"/>
</dbReference>
<dbReference type="OrthoDB" id="10019414at2"/>
<feature type="coiled-coil region" evidence="1">
    <location>
        <begin position="60"/>
        <end position="127"/>
    </location>
</feature>
<reference evidence="2 3" key="1">
    <citation type="journal article" date="2013" name="Genome Announc.">
        <title>Genome Sequence of Mycoplasma parvum (Formerly Eperythrozoon parvum), a Diminutive Hemoplasma of the Pig.</title>
        <authorList>
            <person name="do Nascimento N.C."/>
            <person name="Dos Santos A.P."/>
            <person name="Chu Y."/>
            <person name="Guimaraes A.M."/>
            <person name="Pagliaro A."/>
            <person name="Messick J.B."/>
        </authorList>
    </citation>
    <scope>NUCLEOTIDE SEQUENCE [LARGE SCALE GENOMIC DNA]</scope>
    <source>
        <strain evidence="2 3">Indiana</strain>
    </source>
</reference>
<dbReference type="AlphaFoldDB" id="U5NFP4"/>
<name>U5NFP4_9MOLU</name>
<dbReference type="Proteomes" id="UP000017119">
    <property type="component" value="Chromosome"/>
</dbReference>
<dbReference type="HOGENOM" id="CLU_1395004_0_0_14"/>
<dbReference type="RefSeq" id="WP_022769357.1">
    <property type="nucleotide sequence ID" value="NC_022575.1"/>
</dbReference>
<evidence type="ECO:0000256" key="1">
    <source>
        <dbReference type="SAM" id="Coils"/>
    </source>
</evidence>
<keyword evidence="3" id="KW-1185">Reference proteome</keyword>
<evidence type="ECO:0000313" key="2">
    <source>
        <dbReference type="EMBL" id="AGX88984.1"/>
    </source>
</evidence>
<sequence>MILFSKLISWILGLIAAGSVGSSIIPFKDIKESLFFLNKFAEENKDNLKNLSFREDFSSIEELKEKIKTIKDYLDDKNNSLDKLNNPKAKEFVRNLKTWINKKDETKKEYIDKSRKIDNLAKKLEEQFNNSSEKLQQEHFQNLLSKYSSFKGISKLSPLLSPLINSINEIDHELREFNSFEDLNFSTHLKGFRKN</sequence>
<protein>
    <submittedName>
        <fullName evidence="2">Uncharacterized protein</fullName>
    </submittedName>
</protein>
<organism evidence="2 3">
    <name type="scientific">Mycoplasma parvum str. Indiana</name>
    <dbReference type="NCBI Taxonomy" id="1403316"/>
    <lineage>
        <taxon>Bacteria</taxon>
        <taxon>Bacillati</taxon>
        <taxon>Mycoplasmatota</taxon>
        <taxon>Mollicutes</taxon>
        <taxon>Mycoplasmataceae</taxon>
        <taxon>Mycoplasma</taxon>
    </lineage>
</organism>
<accession>U5NFP4</accession>
<dbReference type="PATRIC" id="fig|1403316.3.peg.193"/>
<gene>
    <name evidence="2" type="ORF">PRV_01100</name>
</gene>
<keyword evidence="1" id="KW-0175">Coiled coil</keyword>
<dbReference type="STRING" id="1403316.PRV_01100"/>
<proteinExistence type="predicted"/>
<dbReference type="KEGG" id="mpv:PRV_01100"/>
<evidence type="ECO:0000313" key="3">
    <source>
        <dbReference type="Proteomes" id="UP000017119"/>
    </source>
</evidence>